<dbReference type="PANTHER" id="PTHR10655:SF17">
    <property type="entry name" value="LYSOPHOSPHOLIPASE-LIKE PROTEIN 1"/>
    <property type="match status" value="1"/>
</dbReference>
<evidence type="ECO:0000313" key="4">
    <source>
        <dbReference type="EMBL" id="CAE0760349.1"/>
    </source>
</evidence>
<dbReference type="InterPro" id="IPR003140">
    <property type="entry name" value="PLipase/COase/thioEstase"/>
</dbReference>
<name>A0A7S4EXX9_CHRCT</name>
<dbReference type="AlphaFoldDB" id="A0A7S4EXX9"/>
<feature type="domain" description="Phospholipase/carboxylesterase/thioesterase" evidence="3">
    <location>
        <begin position="81"/>
        <end position="293"/>
    </location>
</feature>
<dbReference type="InterPro" id="IPR029058">
    <property type="entry name" value="AB_hydrolase_fold"/>
</dbReference>
<reference evidence="4" key="1">
    <citation type="submission" date="2021-01" db="EMBL/GenBank/DDBJ databases">
        <authorList>
            <person name="Corre E."/>
            <person name="Pelletier E."/>
            <person name="Niang G."/>
            <person name="Scheremetjew M."/>
            <person name="Finn R."/>
            <person name="Kale V."/>
            <person name="Holt S."/>
            <person name="Cochrane G."/>
            <person name="Meng A."/>
            <person name="Brown T."/>
            <person name="Cohen L."/>
        </authorList>
    </citation>
    <scope>NUCLEOTIDE SEQUENCE</scope>
    <source>
        <strain evidence="4">CCMP645</strain>
    </source>
</reference>
<proteinExistence type="inferred from homology"/>
<evidence type="ECO:0000259" key="3">
    <source>
        <dbReference type="Pfam" id="PF02230"/>
    </source>
</evidence>
<evidence type="ECO:0000256" key="2">
    <source>
        <dbReference type="ARBA" id="ARBA00022801"/>
    </source>
</evidence>
<dbReference type="GO" id="GO:0016787">
    <property type="term" value="F:hydrolase activity"/>
    <property type="evidence" value="ECO:0007669"/>
    <property type="project" value="UniProtKB-KW"/>
</dbReference>
<keyword evidence="2" id="KW-0378">Hydrolase</keyword>
<accession>A0A7S4EXX9</accession>
<dbReference type="Gene3D" id="3.40.50.1820">
    <property type="entry name" value="alpha/beta hydrolase"/>
    <property type="match status" value="1"/>
</dbReference>
<organism evidence="4">
    <name type="scientific">Chrysotila carterae</name>
    <name type="common">Marine alga</name>
    <name type="synonym">Syracosphaera carterae</name>
    <dbReference type="NCBI Taxonomy" id="13221"/>
    <lineage>
        <taxon>Eukaryota</taxon>
        <taxon>Haptista</taxon>
        <taxon>Haptophyta</taxon>
        <taxon>Prymnesiophyceae</taxon>
        <taxon>Isochrysidales</taxon>
        <taxon>Isochrysidaceae</taxon>
        <taxon>Chrysotila</taxon>
    </lineage>
</organism>
<gene>
    <name evidence="4" type="ORF">PCAR00345_LOCUS12961</name>
</gene>
<sequence length="316" mass="33668">MSDVDSLSIKDLKSLIEKAGLTYADCLDKSDLRERAREAERLLAASVAKQATPQGGSSSQASSAFVTRKLGGYECLVSAPAEVLNGSSSADFAIIMLHGLGATSRDLTDVGEILLRQALAKKSAVLVFPQAPHDPMMGAAWWTLDAMKFMALSTADEKTVAQAIREEPRGLDKCRAQLSTLLRETRELAGGAGTPLPSKRVLLGGFSQGAMTALDTALNQTNEEQVAGVAFLSGAPIVVEQWASRLKAHRGLRVLVTHGRADMLLPLQCSEWVRDLLQQHGAKVSYHTHAGGHDLGGPDLAKELVAFAEDCLSTPL</sequence>
<evidence type="ECO:0000256" key="1">
    <source>
        <dbReference type="ARBA" id="ARBA00006499"/>
    </source>
</evidence>
<comment type="similarity">
    <text evidence="1">Belongs to the AB hydrolase superfamily. AB hydrolase 2 family.</text>
</comment>
<dbReference type="EMBL" id="HBIZ01020586">
    <property type="protein sequence ID" value="CAE0760349.1"/>
    <property type="molecule type" value="Transcribed_RNA"/>
</dbReference>
<dbReference type="Pfam" id="PF02230">
    <property type="entry name" value="Abhydrolase_2"/>
    <property type="match status" value="1"/>
</dbReference>
<protein>
    <recommendedName>
        <fullName evidence="3">Phospholipase/carboxylesterase/thioesterase domain-containing protein</fullName>
    </recommendedName>
</protein>
<dbReference type="SUPFAM" id="SSF53474">
    <property type="entry name" value="alpha/beta-Hydrolases"/>
    <property type="match status" value="1"/>
</dbReference>
<dbReference type="PANTHER" id="PTHR10655">
    <property type="entry name" value="LYSOPHOSPHOLIPASE-RELATED"/>
    <property type="match status" value="1"/>
</dbReference>
<dbReference type="InterPro" id="IPR050565">
    <property type="entry name" value="LYPA1-2/EST-like"/>
</dbReference>